<reference evidence="1 2" key="1">
    <citation type="submission" date="2024-02" db="EMBL/GenBank/DDBJ databases">
        <title>Seven novel Bacillus-like species.</title>
        <authorList>
            <person name="Liu G."/>
        </authorList>
    </citation>
    <scope>NUCLEOTIDE SEQUENCE [LARGE SCALE GENOMIC DNA]</scope>
    <source>
        <strain evidence="1 2">FJAT-52991</strain>
    </source>
</reference>
<sequence>MMCRQCSGHKDKDWKDDHSQKNKQASFVDFEFFTLDPNISIDNRFELPEDVQTPVASVTLDEVKKGNLVWLNGVFGLDNDDNNVREVVMRIFKGSPLVFIPGQEIYLARIEIDDEGNDDQVVEPLAHVDVIDSNDRNLTYTVTLQPDGDDVFLNGPVTFTAVLIKK</sequence>
<protein>
    <submittedName>
        <fullName evidence="1">Uncharacterized protein</fullName>
    </submittedName>
</protein>
<name>A0ABZ2N5B1_9BACI</name>
<organism evidence="1 2">
    <name type="scientific">Bacillus kandeliae</name>
    <dbReference type="NCBI Taxonomy" id="3129297"/>
    <lineage>
        <taxon>Bacteria</taxon>
        <taxon>Bacillati</taxon>
        <taxon>Bacillota</taxon>
        <taxon>Bacilli</taxon>
        <taxon>Bacillales</taxon>
        <taxon>Bacillaceae</taxon>
        <taxon>Bacillus</taxon>
    </lineage>
</organism>
<gene>
    <name evidence="1" type="ORF">WDJ61_16435</name>
</gene>
<evidence type="ECO:0000313" key="2">
    <source>
        <dbReference type="Proteomes" id="UP001387364"/>
    </source>
</evidence>
<accession>A0ABZ2N5B1</accession>
<dbReference type="RefSeq" id="WP_338751654.1">
    <property type="nucleotide sequence ID" value="NZ_CP147404.1"/>
</dbReference>
<proteinExistence type="predicted"/>
<dbReference type="EMBL" id="CP147404">
    <property type="protein sequence ID" value="WXB92792.1"/>
    <property type="molecule type" value="Genomic_DNA"/>
</dbReference>
<evidence type="ECO:0000313" key="1">
    <source>
        <dbReference type="EMBL" id="WXB92792.1"/>
    </source>
</evidence>
<keyword evidence="2" id="KW-1185">Reference proteome</keyword>
<dbReference type="Proteomes" id="UP001387364">
    <property type="component" value="Chromosome"/>
</dbReference>